<evidence type="ECO:0000256" key="1">
    <source>
        <dbReference type="SAM" id="Phobius"/>
    </source>
</evidence>
<gene>
    <name evidence="2" type="ORF">MAG551_01809</name>
</gene>
<evidence type="ECO:0008006" key="4">
    <source>
        <dbReference type="Google" id="ProtNLM"/>
    </source>
</evidence>
<dbReference type="Gene3D" id="1.25.40.10">
    <property type="entry name" value="Tetratricopeptide repeat domain"/>
    <property type="match status" value="1"/>
</dbReference>
<dbReference type="EMBL" id="JAANXD010000074">
    <property type="protein sequence ID" value="MBS1258747.1"/>
    <property type="molecule type" value="Genomic_DNA"/>
</dbReference>
<feature type="transmembrane region" description="Helical" evidence="1">
    <location>
        <begin position="21"/>
        <end position="39"/>
    </location>
</feature>
<evidence type="ECO:0000313" key="2">
    <source>
        <dbReference type="EMBL" id="MBS1258747.1"/>
    </source>
</evidence>
<evidence type="ECO:0000313" key="3">
    <source>
        <dbReference type="Proteomes" id="UP000722750"/>
    </source>
</evidence>
<keyword evidence="1" id="KW-0812">Transmembrane</keyword>
<name>A0A941W3K3_9BACT</name>
<organism evidence="2 3">
    <name type="scientific">Candidatus Scalindua arabica</name>
    <dbReference type="NCBI Taxonomy" id="1127984"/>
    <lineage>
        <taxon>Bacteria</taxon>
        <taxon>Pseudomonadati</taxon>
        <taxon>Planctomycetota</taxon>
        <taxon>Candidatus Brocadiia</taxon>
        <taxon>Candidatus Brocadiales</taxon>
        <taxon>Candidatus Scalinduaceae</taxon>
        <taxon>Candidatus Scalindua</taxon>
    </lineage>
</organism>
<keyword evidence="1" id="KW-1133">Transmembrane helix</keyword>
<comment type="caution">
    <text evidence="2">The sequence shown here is derived from an EMBL/GenBank/DDBJ whole genome shotgun (WGS) entry which is preliminary data.</text>
</comment>
<dbReference type="Pfam" id="PF13424">
    <property type="entry name" value="TPR_12"/>
    <property type="match status" value="1"/>
</dbReference>
<reference evidence="2" key="1">
    <citation type="journal article" date="2021" name="ISME J.">
        <title>Fine-scale metabolic discontinuity in a stratified prokaryote microbiome of a Red Sea deep halocline.</title>
        <authorList>
            <person name="Michoud G."/>
            <person name="Ngugi D.K."/>
            <person name="Barozzi A."/>
            <person name="Merlino G."/>
            <person name="Calleja M.L."/>
            <person name="Delgado-Huertas A."/>
            <person name="Moran X.A.G."/>
            <person name="Daffonchio D."/>
        </authorList>
    </citation>
    <scope>NUCLEOTIDE SEQUENCE</scope>
    <source>
        <strain evidence="2">SuakinDeep_MAG55_1</strain>
    </source>
</reference>
<sequence length="252" mass="28865">MIKKLKQKLSTLIGTTSGLKGVIAINLIIILLVAGLMFLQRNWITEEKKELKSMIEKQSISKKTIRTNTLKVPEKTIAPPGEKKNAGGISNNYSFGGKITKENIKNVIKEADMYFDYDLHKKAVSVYEELVKSKIAIDESDRVYSRLAECYYKLGEYDKASSVYRKVSNDYLNSPYRLKAQLGLGECLILTGDYGKARRILYSITGLEAKYTEDNDKHMVIKAYYKIADSYIEQAKQYFREEEERKKVVTVH</sequence>
<dbReference type="AlphaFoldDB" id="A0A941W3K3"/>
<dbReference type="Proteomes" id="UP000722750">
    <property type="component" value="Unassembled WGS sequence"/>
</dbReference>
<dbReference type="SUPFAM" id="SSF48452">
    <property type="entry name" value="TPR-like"/>
    <property type="match status" value="1"/>
</dbReference>
<protein>
    <recommendedName>
        <fullName evidence="4">Tetratricopeptide repeat protein</fullName>
    </recommendedName>
</protein>
<dbReference type="InterPro" id="IPR011990">
    <property type="entry name" value="TPR-like_helical_dom_sf"/>
</dbReference>
<proteinExistence type="predicted"/>
<keyword evidence="1" id="KW-0472">Membrane</keyword>
<accession>A0A941W3K3</accession>